<accession>A0ABW6USX7</accession>
<dbReference type="PANTHER" id="PTHR43744">
    <property type="entry name" value="ABC TRANSPORTER PERMEASE PROTEIN MG189-RELATED-RELATED"/>
    <property type="match status" value="1"/>
</dbReference>
<keyword evidence="2 7" id="KW-0813">Transport</keyword>
<dbReference type="CDD" id="cd06261">
    <property type="entry name" value="TM_PBP2"/>
    <property type="match status" value="1"/>
</dbReference>
<evidence type="ECO:0000256" key="7">
    <source>
        <dbReference type="RuleBase" id="RU363032"/>
    </source>
</evidence>
<keyword evidence="4 7" id="KW-0812">Transmembrane</keyword>
<comment type="similarity">
    <text evidence="7">Belongs to the binding-protein-dependent transport system permease family.</text>
</comment>
<dbReference type="Gene3D" id="1.10.3720.10">
    <property type="entry name" value="MetI-like"/>
    <property type="match status" value="1"/>
</dbReference>
<protein>
    <submittedName>
        <fullName evidence="9">Carbohydrate ABC transporter permease</fullName>
    </submittedName>
</protein>
<keyword evidence="3" id="KW-1003">Cell membrane</keyword>
<feature type="transmembrane region" description="Helical" evidence="7">
    <location>
        <begin position="20"/>
        <end position="40"/>
    </location>
</feature>
<proteinExistence type="inferred from homology"/>
<dbReference type="InterPro" id="IPR035906">
    <property type="entry name" value="MetI-like_sf"/>
</dbReference>
<dbReference type="Pfam" id="PF00528">
    <property type="entry name" value="BPD_transp_1"/>
    <property type="match status" value="1"/>
</dbReference>
<feature type="transmembrane region" description="Helical" evidence="7">
    <location>
        <begin position="104"/>
        <end position="125"/>
    </location>
</feature>
<sequence length="278" mass="29922">MSHSDPTLRGAITTARDRRLIHAILAVMGLLWAFPLYAAIRKSLDVHGLQNYVSLFTDPVGGISIPQTYLNTFIVGLIHAAVVVCVSTAAGYAFSVLVWPGRELAFSLALLFLAIPAAAMIVPMYRINNELGLFDSYLGVALPEAAITIPFGVLLMRNFGRNVPSAVLEAAAVDGADHLRVFRSVFLPLCRPAVVNLTILCFVWSLQDFMWPSVFLRESSLQTAAQAVMSLNTGLGASPTDIARYNASLVLLAVPAVLVVLFGMRYIISGLTSGATKE</sequence>
<evidence type="ECO:0000256" key="3">
    <source>
        <dbReference type="ARBA" id="ARBA00022475"/>
    </source>
</evidence>
<evidence type="ECO:0000256" key="1">
    <source>
        <dbReference type="ARBA" id="ARBA00004651"/>
    </source>
</evidence>
<comment type="subcellular location">
    <subcellularLocation>
        <location evidence="1 7">Cell membrane</location>
        <topology evidence="1 7">Multi-pass membrane protein</topology>
    </subcellularLocation>
</comment>
<dbReference type="RefSeq" id="WP_351084769.1">
    <property type="nucleotide sequence ID" value="NZ_JBEOZG010000028.1"/>
</dbReference>
<evidence type="ECO:0000256" key="5">
    <source>
        <dbReference type="ARBA" id="ARBA00022989"/>
    </source>
</evidence>
<evidence type="ECO:0000256" key="6">
    <source>
        <dbReference type="ARBA" id="ARBA00023136"/>
    </source>
</evidence>
<dbReference type="EMBL" id="JBIAWJ010000027">
    <property type="protein sequence ID" value="MFF4526574.1"/>
    <property type="molecule type" value="Genomic_DNA"/>
</dbReference>
<comment type="caution">
    <text evidence="9">The sequence shown here is derived from an EMBL/GenBank/DDBJ whole genome shotgun (WGS) entry which is preliminary data.</text>
</comment>
<keyword evidence="6 7" id="KW-0472">Membrane</keyword>
<dbReference type="SUPFAM" id="SSF161098">
    <property type="entry name" value="MetI-like"/>
    <property type="match status" value="1"/>
</dbReference>
<feature type="domain" description="ABC transmembrane type-1" evidence="8">
    <location>
        <begin position="69"/>
        <end position="263"/>
    </location>
</feature>
<name>A0ABW6USX7_9ACTN</name>
<dbReference type="Proteomes" id="UP001602058">
    <property type="component" value="Unassembled WGS sequence"/>
</dbReference>
<keyword evidence="5 7" id="KW-1133">Transmembrane helix</keyword>
<feature type="transmembrane region" description="Helical" evidence="7">
    <location>
        <begin position="73"/>
        <end position="97"/>
    </location>
</feature>
<evidence type="ECO:0000313" key="10">
    <source>
        <dbReference type="Proteomes" id="UP001602058"/>
    </source>
</evidence>
<dbReference type="PROSITE" id="PS50928">
    <property type="entry name" value="ABC_TM1"/>
    <property type="match status" value="1"/>
</dbReference>
<evidence type="ECO:0000256" key="4">
    <source>
        <dbReference type="ARBA" id="ARBA00022692"/>
    </source>
</evidence>
<feature type="transmembrane region" description="Helical" evidence="7">
    <location>
        <begin position="185"/>
        <end position="206"/>
    </location>
</feature>
<feature type="transmembrane region" description="Helical" evidence="7">
    <location>
        <begin position="245"/>
        <end position="268"/>
    </location>
</feature>
<reference evidence="9 10" key="1">
    <citation type="submission" date="2024-10" db="EMBL/GenBank/DDBJ databases">
        <title>The Natural Products Discovery Center: Release of the First 8490 Sequenced Strains for Exploring Actinobacteria Biosynthetic Diversity.</title>
        <authorList>
            <person name="Kalkreuter E."/>
            <person name="Kautsar S.A."/>
            <person name="Yang D."/>
            <person name="Bader C.D."/>
            <person name="Teijaro C.N."/>
            <person name="Fluegel L."/>
            <person name="Davis C.M."/>
            <person name="Simpson J.R."/>
            <person name="Lauterbach L."/>
            <person name="Steele A.D."/>
            <person name="Gui C."/>
            <person name="Meng S."/>
            <person name="Li G."/>
            <person name="Viehrig K."/>
            <person name="Ye F."/>
            <person name="Su P."/>
            <person name="Kiefer A.F."/>
            <person name="Nichols A."/>
            <person name="Cepeda A.J."/>
            <person name="Yan W."/>
            <person name="Fan B."/>
            <person name="Jiang Y."/>
            <person name="Adhikari A."/>
            <person name="Zheng C.-J."/>
            <person name="Schuster L."/>
            <person name="Cowan T.M."/>
            <person name="Smanski M.J."/>
            <person name="Chevrette M.G."/>
            <person name="De Carvalho L.P.S."/>
            <person name="Shen B."/>
        </authorList>
    </citation>
    <scope>NUCLEOTIDE SEQUENCE [LARGE SCALE GENOMIC DNA]</scope>
    <source>
        <strain evidence="9 10">NPDC001390</strain>
    </source>
</reference>
<keyword evidence="10" id="KW-1185">Reference proteome</keyword>
<evidence type="ECO:0000259" key="8">
    <source>
        <dbReference type="PROSITE" id="PS50928"/>
    </source>
</evidence>
<feature type="transmembrane region" description="Helical" evidence="7">
    <location>
        <begin position="137"/>
        <end position="156"/>
    </location>
</feature>
<organism evidence="9 10">
    <name type="scientific">Streptomyces bluensis</name>
    <dbReference type="NCBI Taxonomy" id="33897"/>
    <lineage>
        <taxon>Bacteria</taxon>
        <taxon>Bacillati</taxon>
        <taxon>Actinomycetota</taxon>
        <taxon>Actinomycetes</taxon>
        <taxon>Kitasatosporales</taxon>
        <taxon>Streptomycetaceae</taxon>
        <taxon>Streptomyces</taxon>
    </lineage>
</organism>
<dbReference type="InterPro" id="IPR000515">
    <property type="entry name" value="MetI-like"/>
</dbReference>
<evidence type="ECO:0000313" key="9">
    <source>
        <dbReference type="EMBL" id="MFF4526574.1"/>
    </source>
</evidence>
<dbReference type="PANTHER" id="PTHR43744:SF8">
    <property type="entry name" value="SN-GLYCEROL-3-PHOSPHATE TRANSPORT SYSTEM PERMEASE PROTEIN UGPE"/>
    <property type="match status" value="1"/>
</dbReference>
<gene>
    <name evidence="9" type="ORF">ACFY1D_34855</name>
</gene>
<evidence type="ECO:0000256" key="2">
    <source>
        <dbReference type="ARBA" id="ARBA00022448"/>
    </source>
</evidence>